<dbReference type="PROSITE" id="PS51257">
    <property type="entry name" value="PROKAR_LIPOPROTEIN"/>
    <property type="match status" value="1"/>
</dbReference>
<dbReference type="EMBL" id="FTOO01000002">
    <property type="protein sequence ID" value="SIS62793.1"/>
    <property type="molecule type" value="Genomic_DNA"/>
</dbReference>
<evidence type="ECO:0000256" key="1">
    <source>
        <dbReference type="SAM" id="Phobius"/>
    </source>
</evidence>
<keyword evidence="3" id="KW-1185">Reference proteome</keyword>
<keyword evidence="1" id="KW-0812">Transmembrane</keyword>
<evidence type="ECO:0000313" key="2">
    <source>
        <dbReference type="EMBL" id="SIS62793.1"/>
    </source>
</evidence>
<proteinExistence type="predicted"/>
<dbReference type="AlphaFoldDB" id="A0A1N7KMG9"/>
<organism evidence="2 3">
    <name type="scientific">Alicyclobacillus vulcanalis</name>
    <dbReference type="NCBI Taxonomy" id="252246"/>
    <lineage>
        <taxon>Bacteria</taxon>
        <taxon>Bacillati</taxon>
        <taxon>Bacillota</taxon>
        <taxon>Bacilli</taxon>
        <taxon>Bacillales</taxon>
        <taxon>Alicyclobacillaceae</taxon>
        <taxon>Alicyclobacillus</taxon>
    </lineage>
</organism>
<keyword evidence="1" id="KW-0472">Membrane</keyword>
<dbReference type="OrthoDB" id="2376883at2"/>
<dbReference type="RefSeq" id="WP_076344813.1">
    <property type="nucleotide sequence ID" value="NZ_FTOO01000002.1"/>
</dbReference>
<dbReference type="Proteomes" id="UP000186156">
    <property type="component" value="Unassembled WGS sequence"/>
</dbReference>
<feature type="transmembrane region" description="Helical" evidence="1">
    <location>
        <begin position="90"/>
        <end position="108"/>
    </location>
</feature>
<gene>
    <name evidence="2" type="ORF">SAMN05421799_10253</name>
</gene>
<name>A0A1N7KMG9_9BACL</name>
<accession>A0A1N7KMG9</accession>
<protein>
    <recommendedName>
        <fullName evidence="4">DoxX-like family protein</fullName>
    </recommendedName>
</protein>
<evidence type="ECO:0008006" key="4">
    <source>
        <dbReference type="Google" id="ProtNLM"/>
    </source>
</evidence>
<dbReference type="STRING" id="252246.SAMN05421799_10253"/>
<evidence type="ECO:0000313" key="3">
    <source>
        <dbReference type="Proteomes" id="UP000186156"/>
    </source>
</evidence>
<sequence>MRAWKLSLASVSFILACYGLWSSVEVARAGAIANIPQLEAAGAAEMTAALGWALAGALALWRLSASAALHTLNVLWTASLAWYYQDETVWLWSGACALLAALSVAAAMRRRAQPAGAVN</sequence>
<reference evidence="3" key="1">
    <citation type="submission" date="2017-01" db="EMBL/GenBank/DDBJ databases">
        <authorList>
            <person name="Varghese N."/>
            <person name="Submissions S."/>
        </authorList>
    </citation>
    <scope>NUCLEOTIDE SEQUENCE [LARGE SCALE GENOMIC DNA]</scope>
    <source>
        <strain evidence="3">DSM 16176</strain>
    </source>
</reference>
<keyword evidence="1" id="KW-1133">Transmembrane helix</keyword>